<accession>A0ABW0YAN6</accession>
<reference evidence="7" key="1">
    <citation type="journal article" date="2019" name="Int. J. Syst. Evol. Microbiol.">
        <title>The Global Catalogue of Microorganisms (GCM) 10K type strain sequencing project: providing services to taxonomists for standard genome sequencing and annotation.</title>
        <authorList>
            <consortium name="The Broad Institute Genomics Platform"/>
            <consortium name="The Broad Institute Genome Sequencing Center for Infectious Disease"/>
            <person name="Wu L."/>
            <person name="Ma J."/>
        </authorList>
    </citation>
    <scope>NUCLEOTIDE SEQUENCE [LARGE SCALE GENOMIC DNA]</scope>
    <source>
        <strain evidence="7">KCTC 15012</strain>
    </source>
</reference>
<dbReference type="PROSITE" id="PS51379">
    <property type="entry name" value="4FE4S_FER_2"/>
    <property type="match status" value="3"/>
</dbReference>
<dbReference type="Pfam" id="PF13247">
    <property type="entry name" value="Fer4_11"/>
    <property type="match status" value="1"/>
</dbReference>
<dbReference type="NCBIfam" id="NF045797">
    <property type="entry name" value="DsrO"/>
    <property type="match status" value="1"/>
</dbReference>
<gene>
    <name evidence="6" type="primary">dsrO</name>
    <name evidence="6" type="ORF">ACFPVW_11005</name>
</gene>
<dbReference type="InterPro" id="IPR006311">
    <property type="entry name" value="TAT_signal"/>
</dbReference>
<protein>
    <submittedName>
        <fullName evidence="6">Sulfate reduction electron transfer complex DsrMKJOP subunit DsrO</fullName>
    </submittedName>
</protein>
<keyword evidence="1" id="KW-0004">4Fe-4S</keyword>
<evidence type="ECO:0000256" key="4">
    <source>
        <dbReference type="ARBA" id="ARBA00023014"/>
    </source>
</evidence>
<dbReference type="CDD" id="cd10551">
    <property type="entry name" value="PsrB"/>
    <property type="match status" value="1"/>
</dbReference>
<dbReference type="RefSeq" id="WP_042644949.1">
    <property type="nucleotide sequence ID" value="NZ_CDDF01000019.1"/>
</dbReference>
<dbReference type="InterPro" id="IPR050954">
    <property type="entry name" value="ET_IronSulfur_Cluster-Binding"/>
</dbReference>
<evidence type="ECO:0000256" key="2">
    <source>
        <dbReference type="ARBA" id="ARBA00022723"/>
    </source>
</evidence>
<keyword evidence="2" id="KW-0479">Metal-binding</keyword>
<name>A0ABW0YAN6_9GAMM</name>
<evidence type="ECO:0000313" key="7">
    <source>
        <dbReference type="Proteomes" id="UP001596132"/>
    </source>
</evidence>
<dbReference type="PROSITE" id="PS00198">
    <property type="entry name" value="4FE4S_FER_1"/>
    <property type="match status" value="1"/>
</dbReference>
<keyword evidence="3" id="KW-0408">Iron</keyword>
<evidence type="ECO:0000259" key="5">
    <source>
        <dbReference type="PROSITE" id="PS51379"/>
    </source>
</evidence>
<dbReference type="PROSITE" id="PS51318">
    <property type="entry name" value="TAT"/>
    <property type="match status" value="1"/>
</dbReference>
<dbReference type="EMBL" id="JBHSPP010000011">
    <property type="protein sequence ID" value="MFC5706577.1"/>
    <property type="molecule type" value="Genomic_DNA"/>
</dbReference>
<dbReference type="PANTHER" id="PTHR43177:SF9">
    <property type="entry name" value="PROTEIN NRFC"/>
    <property type="match status" value="1"/>
</dbReference>
<dbReference type="InterPro" id="IPR054822">
    <property type="entry name" value="DsrO-like"/>
</dbReference>
<feature type="domain" description="4Fe-4S ferredoxin-type" evidence="5">
    <location>
        <begin position="131"/>
        <end position="160"/>
    </location>
</feature>
<evidence type="ECO:0000256" key="1">
    <source>
        <dbReference type="ARBA" id="ARBA00022485"/>
    </source>
</evidence>
<dbReference type="InterPro" id="IPR017900">
    <property type="entry name" value="4Fe4S_Fe_S_CS"/>
</dbReference>
<dbReference type="PANTHER" id="PTHR43177">
    <property type="entry name" value="PROTEIN NRFC"/>
    <property type="match status" value="1"/>
</dbReference>
<organism evidence="6 7">
    <name type="scientific">Aeromonas eucrenophila</name>
    <dbReference type="NCBI Taxonomy" id="649"/>
    <lineage>
        <taxon>Bacteria</taxon>
        <taxon>Pseudomonadati</taxon>
        <taxon>Pseudomonadota</taxon>
        <taxon>Gammaproteobacteria</taxon>
        <taxon>Aeromonadales</taxon>
        <taxon>Aeromonadaceae</taxon>
        <taxon>Aeromonas</taxon>
    </lineage>
</organism>
<dbReference type="SUPFAM" id="SSF54862">
    <property type="entry name" value="4Fe-4S ferredoxins"/>
    <property type="match status" value="1"/>
</dbReference>
<dbReference type="Proteomes" id="UP001596132">
    <property type="component" value="Unassembled WGS sequence"/>
</dbReference>
<feature type="domain" description="4Fe-4S ferredoxin-type" evidence="5">
    <location>
        <begin position="50"/>
        <end position="80"/>
    </location>
</feature>
<keyword evidence="7" id="KW-1185">Reference proteome</keyword>
<feature type="domain" description="4Fe-4S ferredoxin-type" evidence="5">
    <location>
        <begin position="99"/>
        <end position="130"/>
    </location>
</feature>
<sequence length="261" mass="28200">MEPSKRRLLSGIAAITAGAALIPVAQARSPRHAAPGARPAIGRGDPGKRYGMLIDLRRCVGCQACTVACTIENQPPLGQFRTTVSQYEVSEVAALEAPASLFMLPRLCNHCAEPACLDVCPTGATFQRDDGIVVVNNDWCVACGYCVQACPYDARFINHETHAADKCTFCAHRLEAGLLPACVESCVGEARIIGDLNDPESQISRLLREHEPALKVLKPEAHTQPRVFYLGMDEAFVSKIDGNPALRTLLTDDGKEIAHDH</sequence>
<evidence type="ECO:0000256" key="3">
    <source>
        <dbReference type="ARBA" id="ARBA00023004"/>
    </source>
</evidence>
<proteinExistence type="predicted"/>
<keyword evidence="4" id="KW-0411">Iron-sulfur</keyword>
<dbReference type="Gene3D" id="3.30.70.20">
    <property type="match status" value="2"/>
</dbReference>
<comment type="caution">
    <text evidence="6">The sequence shown here is derived from an EMBL/GenBank/DDBJ whole genome shotgun (WGS) entry which is preliminary data.</text>
</comment>
<dbReference type="InterPro" id="IPR017896">
    <property type="entry name" value="4Fe4S_Fe-S-bd"/>
</dbReference>
<evidence type="ECO:0000313" key="6">
    <source>
        <dbReference type="EMBL" id="MFC5706577.1"/>
    </source>
</evidence>